<dbReference type="PANTHER" id="PTHR24960">
    <property type="entry name" value="PHOTOSYSTEM I IRON-SULFUR CENTER-RELATED"/>
    <property type="match status" value="1"/>
</dbReference>
<dbReference type="InterPro" id="IPR017896">
    <property type="entry name" value="4Fe4S_Fe-S-bd"/>
</dbReference>
<dbReference type="PROSITE" id="PS51379">
    <property type="entry name" value="4FE4S_FER_2"/>
    <property type="match status" value="2"/>
</dbReference>
<dbReference type="Gene3D" id="3.30.70.20">
    <property type="match status" value="1"/>
</dbReference>
<evidence type="ECO:0000256" key="2">
    <source>
        <dbReference type="ARBA" id="ARBA00003532"/>
    </source>
</evidence>
<keyword evidence="10" id="KW-1185">Reference proteome</keyword>
<evidence type="ECO:0000313" key="10">
    <source>
        <dbReference type="Proteomes" id="UP000003340"/>
    </source>
</evidence>
<feature type="domain" description="4Fe-4S ferredoxin-type" evidence="8">
    <location>
        <begin position="145"/>
        <end position="172"/>
    </location>
</feature>
<sequence>MTQQDCLRLLREVKDVAFATVDETGRPQVRMIDVMLVENGRLYFCTARGKNFYRQLITSGWTALTGMNREFQMVRLSGPVHRVAEQKKWIDRIFEENPAMKQVYPGDSRYVLEPFCIESGQMEFFDLGKSPIYRKTFSFGGAELLNVGFQITDSCIECGRCRRICPQQCIEPGSPYVIRQQNCLHCGLCQEQCPVQAIERKGE</sequence>
<dbReference type="EMBL" id="ACEC01000082">
    <property type="protein sequence ID" value="EEG29922.1"/>
    <property type="molecule type" value="Genomic_DNA"/>
</dbReference>
<dbReference type="PROSITE" id="PS00198">
    <property type="entry name" value="4FE4S_FER_1"/>
    <property type="match status" value="2"/>
</dbReference>
<dbReference type="SUPFAM" id="SSF54862">
    <property type="entry name" value="4Fe-4S ferredoxins"/>
    <property type="match status" value="1"/>
</dbReference>
<feature type="domain" description="4Fe-4S ferredoxin-type" evidence="8">
    <location>
        <begin position="174"/>
        <end position="203"/>
    </location>
</feature>
<keyword evidence="4" id="KW-0004">4Fe-4S</keyword>
<dbReference type="PANTHER" id="PTHR24960:SF79">
    <property type="entry name" value="PHOTOSYSTEM I IRON-SULFUR CENTER"/>
    <property type="match status" value="1"/>
</dbReference>
<dbReference type="eggNOG" id="COG1036">
    <property type="taxonomic scope" value="Bacteria"/>
</dbReference>
<evidence type="ECO:0000259" key="8">
    <source>
        <dbReference type="PROSITE" id="PS51379"/>
    </source>
</evidence>
<dbReference type="InterPro" id="IPR011576">
    <property type="entry name" value="Pyridox_Oxase_N"/>
</dbReference>
<gene>
    <name evidence="9" type="ORF">CLOSTMETH_02459</name>
</gene>
<reference evidence="9 10" key="2">
    <citation type="submission" date="2009-02" db="EMBL/GenBank/DDBJ databases">
        <title>Draft genome sequence of Clostridium methylpentosum (DSM 5476).</title>
        <authorList>
            <person name="Sudarsanam P."/>
            <person name="Ley R."/>
            <person name="Guruge J."/>
            <person name="Turnbaugh P.J."/>
            <person name="Mahowald M."/>
            <person name="Liep D."/>
            <person name="Gordon J."/>
        </authorList>
    </citation>
    <scope>NUCLEOTIDE SEQUENCE [LARGE SCALE GENOMIC DNA]</scope>
    <source>
        <strain evidence="9 10">DSM 5476</strain>
    </source>
</reference>
<dbReference type="SUPFAM" id="SSF50475">
    <property type="entry name" value="FMN-binding split barrel"/>
    <property type="match status" value="1"/>
</dbReference>
<dbReference type="Pfam" id="PF01243">
    <property type="entry name" value="PNPOx_N"/>
    <property type="match status" value="1"/>
</dbReference>
<dbReference type="GO" id="GO:0051539">
    <property type="term" value="F:4 iron, 4 sulfur cluster binding"/>
    <property type="evidence" value="ECO:0007669"/>
    <property type="project" value="UniProtKB-KW"/>
</dbReference>
<protein>
    <recommendedName>
        <fullName evidence="3">Ferredoxin</fullName>
    </recommendedName>
</protein>
<evidence type="ECO:0000256" key="4">
    <source>
        <dbReference type="ARBA" id="ARBA00022485"/>
    </source>
</evidence>
<proteinExistence type="predicted"/>
<dbReference type="InterPro" id="IPR012349">
    <property type="entry name" value="Split_barrel_FMN-bd"/>
</dbReference>
<evidence type="ECO:0000313" key="9">
    <source>
        <dbReference type="EMBL" id="EEG29922.1"/>
    </source>
</evidence>
<dbReference type="AlphaFoldDB" id="C0EF20"/>
<organism evidence="9 10">
    <name type="scientific">[Clostridium] methylpentosum DSM 5476</name>
    <dbReference type="NCBI Taxonomy" id="537013"/>
    <lineage>
        <taxon>Bacteria</taxon>
        <taxon>Bacillati</taxon>
        <taxon>Bacillota</taxon>
        <taxon>Clostridia</taxon>
        <taxon>Eubacteriales</taxon>
        <taxon>Oscillospiraceae</taxon>
        <taxon>Oscillospiraceae incertae sedis</taxon>
    </lineage>
</organism>
<comment type="cofactor">
    <cofactor evidence="1">
        <name>[4Fe-4S] cluster</name>
        <dbReference type="ChEBI" id="CHEBI:49883"/>
    </cofactor>
</comment>
<dbReference type="InterPro" id="IPR050157">
    <property type="entry name" value="PSI_iron-sulfur_center"/>
</dbReference>
<dbReference type="Pfam" id="PF12838">
    <property type="entry name" value="Fer4_7"/>
    <property type="match status" value="1"/>
</dbReference>
<evidence type="ECO:0000256" key="3">
    <source>
        <dbReference type="ARBA" id="ARBA00013529"/>
    </source>
</evidence>
<keyword evidence="5" id="KW-0479">Metal-binding</keyword>
<reference evidence="9 10" key="1">
    <citation type="submission" date="2009-01" db="EMBL/GenBank/DDBJ databases">
        <authorList>
            <person name="Fulton L."/>
            <person name="Clifton S."/>
            <person name="Fulton B."/>
            <person name="Xu J."/>
            <person name="Minx P."/>
            <person name="Pepin K.H."/>
            <person name="Johnson M."/>
            <person name="Bhonagiri V."/>
            <person name="Nash W.E."/>
            <person name="Mardis E.R."/>
            <person name="Wilson R.K."/>
        </authorList>
    </citation>
    <scope>NUCLEOTIDE SEQUENCE [LARGE SCALE GENOMIC DNA]</scope>
    <source>
        <strain evidence="9 10">DSM 5476</strain>
    </source>
</reference>
<accession>C0EF20</accession>
<dbReference type="eggNOG" id="COG5015">
    <property type="taxonomic scope" value="Bacteria"/>
</dbReference>
<evidence type="ECO:0000256" key="1">
    <source>
        <dbReference type="ARBA" id="ARBA00001966"/>
    </source>
</evidence>
<comment type="function">
    <text evidence="2">Ferredoxins are iron-sulfur proteins that transfer electrons in a wide variety of metabolic reactions.</text>
</comment>
<dbReference type="Proteomes" id="UP000003340">
    <property type="component" value="Unassembled WGS sequence"/>
</dbReference>
<dbReference type="STRING" id="537013.CLOSTMETH_02459"/>
<dbReference type="Gene3D" id="2.30.110.10">
    <property type="entry name" value="Electron Transport, Fmn-binding Protein, Chain A"/>
    <property type="match status" value="1"/>
</dbReference>
<evidence type="ECO:0000256" key="6">
    <source>
        <dbReference type="ARBA" id="ARBA00023004"/>
    </source>
</evidence>
<name>C0EF20_9FIRM</name>
<dbReference type="GO" id="GO:0046872">
    <property type="term" value="F:metal ion binding"/>
    <property type="evidence" value="ECO:0007669"/>
    <property type="project" value="UniProtKB-KW"/>
</dbReference>
<comment type="caution">
    <text evidence="9">The sequence shown here is derived from an EMBL/GenBank/DDBJ whole genome shotgun (WGS) entry which is preliminary data.</text>
</comment>
<dbReference type="InterPro" id="IPR017900">
    <property type="entry name" value="4Fe4S_Fe_S_CS"/>
</dbReference>
<evidence type="ECO:0000256" key="7">
    <source>
        <dbReference type="ARBA" id="ARBA00023014"/>
    </source>
</evidence>
<evidence type="ECO:0000256" key="5">
    <source>
        <dbReference type="ARBA" id="ARBA00022723"/>
    </source>
</evidence>
<keyword evidence="7" id="KW-0411">Iron-sulfur</keyword>
<keyword evidence="6" id="KW-0408">Iron</keyword>
<dbReference type="HOGENOM" id="CLU_090277_0_0_9"/>